<dbReference type="CDD" id="cd06257">
    <property type="entry name" value="DnaJ"/>
    <property type="match status" value="1"/>
</dbReference>
<accession>A0ABR4H2B9</accession>
<keyword evidence="2" id="KW-1133">Transmembrane helix</keyword>
<evidence type="ECO:0000259" key="3">
    <source>
        <dbReference type="PROSITE" id="PS50076"/>
    </source>
</evidence>
<keyword evidence="2" id="KW-0812">Transmembrane</keyword>
<dbReference type="PANTHER" id="PTHR44360:SF1">
    <property type="entry name" value="DNAJ HOMOLOG SUBFAMILY B MEMBER 9"/>
    <property type="match status" value="1"/>
</dbReference>
<dbReference type="EMBL" id="JBFXLT010000100">
    <property type="protein sequence ID" value="KAL2808948.1"/>
    <property type="molecule type" value="Genomic_DNA"/>
</dbReference>
<feature type="transmembrane region" description="Helical" evidence="2">
    <location>
        <begin position="187"/>
        <end position="204"/>
    </location>
</feature>
<dbReference type="InterPro" id="IPR051948">
    <property type="entry name" value="Hsp70_co-chaperone_J-domain"/>
</dbReference>
<evidence type="ECO:0000256" key="2">
    <source>
        <dbReference type="SAM" id="Phobius"/>
    </source>
</evidence>
<keyword evidence="5" id="KW-1185">Reference proteome</keyword>
<evidence type="ECO:0000313" key="5">
    <source>
        <dbReference type="Proteomes" id="UP001610334"/>
    </source>
</evidence>
<dbReference type="Gene3D" id="1.10.287.110">
    <property type="entry name" value="DnaJ domain"/>
    <property type="match status" value="1"/>
</dbReference>
<dbReference type="PANTHER" id="PTHR44360">
    <property type="entry name" value="DNAJ HOMOLOG SUBFAMILY B MEMBER 9"/>
    <property type="match status" value="1"/>
</dbReference>
<gene>
    <name evidence="4" type="ORF">BJX63DRAFT_14133</name>
</gene>
<evidence type="ECO:0000256" key="1">
    <source>
        <dbReference type="ARBA" id="ARBA00023186"/>
    </source>
</evidence>
<feature type="domain" description="J" evidence="3">
    <location>
        <begin position="75"/>
        <end position="139"/>
    </location>
</feature>
<proteinExistence type="predicted"/>
<organism evidence="4 5">
    <name type="scientific">Aspergillus granulosus</name>
    <dbReference type="NCBI Taxonomy" id="176169"/>
    <lineage>
        <taxon>Eukaryota</taxon>
        <taxon>Fungi</taxon>
        <taxon>Dikarya</taxon>
        <taxon>Ascomycota</taxon>
        <taxon>Pezizomycotina</taxon>
        <taxon>Eurotiomycetes</taxon>
        <taxon>Eurotiomycetidae</taxon>
        <taxon>Eurotiales</taxon>
        <taxon>Aspergillaceae</taxon>
        <taxon>Aspergillus</taxon>
        <taxon>Aspergillus subgen. Nidulantes</taxon>
    </lineage>
</organism>
<dbReference type="Pfam" id="PF00226">
    <property type="entry name" value="DnaJ"/>
    <property type="match status" value="1"/>
</dbReference>
<protein>
    <recommendedName>
        <fullName evidence="3">J domain-containing protein</fullName>
    </recommendedName>
</protein>
<dbReference type="SMART" id="SM00271">
    <property type="entry name" value="DnaJ"/>
    <property type="match status" value="1"/>
</dbReference>
<feature type="transmembrane region" description="Helical" evidence="2">
    <location>
        <begin position="163"/>
        <end position="181"/>
    </location>
</feature>
<comment type="caution">
    <text evidence="4">The sequence shown here is derived from an EMBL/GenBank/DDBJ whole genome shotgun (WGS) entry which is preliminary data.</text>
</comment>
<evidence type="ECO:0000313" key="4">
    <source>
        <dbReference type="EMBL" id="KAL2808948.1"/>
    </source>
</evidence>
<dbReference type="SUPFAM" id="SSF46565">
    <property type="entry name" value="Chaperone J-domain"/>
    <property type="match status" value="1"/>
</dbReference>
<keyword evidence="2" id="KW-0472">Membrane</keyword>
<dbReference type="InterPro" id="IPR036869">
    <property type="entry name" value="J_dom_sf"/>
</dbReference>
<dbReference type="PROSITE" id="PS50076">
    <property type="entry name" value="DNAJ_2"/>
    <property type="match status" value="1"/>
</dbReference>
<dbReference type="InterPro" id="IPR001623">
    <property type="entry name" value="DnaJ_domain"/>
</dbReference>
<keyword evidence="1" id="KW-0143">Chaperone</keyword>
<reference evidence="4 5" key="1">
    <citation type="submission" date="2024-07" db="EMBL/GenBank/DDBJ databases">
        <title>Section-level genome sequencing and comparative genomics of Aspergillus sections Usti and Cavernicolus.</title>
        <authorList>
            <consortium name="Lawrence Berkeley National Laboratory"/>
            <person name="Nybo J.L."/>
            <person name="Vesth T.C."/>
            <person name="Theobald S."/>
            <person name="Frisvad J.C."/>
            <person name="Larsen T.O."/>
            <person name="Kjaerboelling I."/>
            <person name="Rothschild-Mancinelli K."/>
            <person name="Lyhne E.K."/>
            <person name="Kogle M.E."/>
            <person name="Barry K."/>
            <person name="Clum A."/>
            <person name="Na H."/>
            <person name="Ledsgaard L."/>
            <person name="Lin J."/>
            <person name="Lipzen A."/>
            <person name="Kuo A."/>
            <person name="Riley R."/>
            <person name="Mondo S."/>
            <person name="Labutti K."/>
            <person name="Haridas S."/>
            <person name="Pangalinan J."/>
            <person name="Salamov A.A."/>
            <person name="Simmons B.A."/>
            <person name="Magnuson J.K."/>
            <person name="Chen J."/>
            <person name="Drula E."/>
            <person name="Henrissat B."/>
            <person name="Wiebenga A."/>
            <person name="Lubbers R.J."/>
            <person name="Gomes A.C."/>
            <person name="Makela M.R."/>
            <person name="Stajich J."/>
            <person name="Grigoriev I.V."/>
            <person name="Mortensen U.H."/>
            <person name="De Vries R.P."/>
            <person name="Baker S.E."/>
            <person name="Andersen M.R."/>
        </authorList>
    </citation>
    <scope>NUCLEOTIDE SEQUENCE [LARGE SCALE GENOMIC DNA]</scope>
    <source>
        <strain evidence="4 5">CBS 588.65</strain>
    </source>
</reference>
<dbReference type="PRINTS" id="PR00625">
    <property type="entry name" value="JDOMAIN"/>
</dbReference>
<sequence>MGILSLIGWYTLPKYATNLVLYVYYGITIRAGDPKPQPGTPRYARDRRRIFIAIVTTYLLYNLFEAYQKIQTEGNFYQALGVSPLSDERAIKTRFRRLAAQHHPDKLGAGSSSDYFVYLKQAQDTLTDPVKRYAYNMWGSKILDWGKIDTKHGYFLAGLMKSVPGYLVSFWMLLLLNYTWWSDWGRYWRFFTFAALFTLNLVLISHQGPVFFSSTFVLLPWQIVKMAETLSLSLHIFISQIAPPEAKDAGSPDRLNPQTIQRLGQLLQLSRATDAEATRLLQLGFAPFQGDRESVATLRKGMKEGLVLSSVRASPGVQKAVKEVVERKKLERKDN</sequence>
<dbReference type="Proteomes" id="UP001610334">
    <property type="component" value="Unassembled WGS sequence"/>
</dbReference>
<name>A0ABR4H2B9_9EURO</name>